<keyword evidence="2" id="KW-0472">Membrane</keyword>
<evidence type="ECO:0000313" key="4">
    <source>
        <dbReference type="Proteomes" id="UP001595547"/>
    </source>
</evidence>
<keyword evidence="2" id="KW-1133">Transmembrane helix</keyword>
<evidence type="ECO:0000256" key="1">
    <source>
        <dbReference type="SAM" id="MobiDB-lite"/>
    </source>
</evidence>
<organism evidence="3 4">
    <name type="scientific">Cypionkella sinensis</name>
    <dbReference type="NCBI Taxonomy" id="1756043"/>
    <lineage>
        <taxon>Bacteria</taxon>
        <taxon>Pseudomonadati</taxon>
        <taxon>Pseudomonadota</taxon>
        <taxon>Alphaproteobacteria</taxon>
        <taxon>Rhodobacterales</taxon>
        <taxon>Paracoccaceae</taxon>
        <taxon>Cypionkella</taxon>
    </lineage>
</organism>
<accession>A0ABV7IVG6</accession>
<keyword evidence="4" id="KW-1185">Reference proteome</keyword>
<gene>
    <name evidence="3" type="ORF">ACFOGH_05825</name>
</gene>
<dbReference type="RefSeq" id="WP_380072123.1">
    <property type="nucleotide sequence ID" value="NZ_JBHRTO010000001.1"/>
</dbReference>
<evidence type="ECO:0000313" key="3">
    <source>
        <dbReference type="EMBL" id="MFC3180499.1"/>
    </source>
</evidence>
<feature type="transmembrane region" description="Helical" evidence="2">
    <location>
        <begin position="92"/>
        <end position="112"/>
    </location>
</feature>
<name>A0ABV7IVG6_9RHOB</name>
<dbReference type="Proteomes" id="UP001595547">
    <property type="component" value="Unassembled WGS sequence"/>
</dbReference>
<protein>
    <submittedName>
        <fullName evidence="3">Uncharacterized protein</fullName>
    </submittedName>
</protein>
<sequence length="288" mass="31359">MSVRAWMLMGVLGLIGFAALGQENKQPMPGNEESGSQTDGSQDRPPYFRLPVVIFDTDEQAQASRDEQEKAQQHDASDLVAQQSVADSTKIIVYYTKLQFVLALIGALALIISLELNRRATSAAIVSAKAARQAIDQEQANAQRALRAYVTLGKAQISGVDVGTVPRFDLDLVNTGQTPAKKFWVRYRVYLTPTDPFNTAVTEMRNSNPKGDLGADRTCSISCPLKSEITEEIMIAINSGKGFLWICGIYGYFDVFGVQRRGVFKLVATPNGSNGFGLSVGPNNNRTS</sequence>
<proteinExistence type="predicted"/>
<keyword evidence="2" id="KW-0812">Transmembrane</keyword>
<dbReference type="EMBL" id="JBHRTO010000001">
    <property type="protein sequence ID" value="MFC3180499.1"/>
    <property type="molecule type" value="Genomic_DNA"/>
</dbReference>
<feature type="region of interest" description="Disordered" evidence="1">
    <location>
        <begin position="23"/>
        <end position="45"/>
    </location>
</feature>
<reference evidence="4" key="1">
    <citation type="journal article" date="2019" name="Int. J. Syst. Evol. Microbiol.">
        <title>The Global Catalogue of Microorganisms (GCM) 10K type strain sequencing project: providing services to taxonomists for standard genome sequencing and annotation.</title>
        <authorList>
            <consortium name="The Broad Institute Genomics Platform"/>
            <consortium name="The Broad Institute Genome Sequencing Center for Infectious Disease"/>
            <person name="Wu L."/>
            <person name="Ma J."/>
        </authorList>
    </citation>
    <scope>NUCLEOTIDE SEQUENCE [LARGE SCALE GENOMIC DNA]</scope>
    <source>
        <strain evidence="4">KCTC 52039</strain>
    </source>
</reference>
<evidence type="ECO:0000256" key="2">
    <source>
        <dbReference type="SAM" id="Phobius"/>
    </source>
</evidence>
<comment type="caution">
    <text evidence="3">The sequence shown here is derived from an EMBL/GenBank/DDBJ whole genome shotgun (WGS) entry which is preliminary data.</text>
</comment>